<dbReference type="EMBL" id="CM042019">
    <property type="protein sequence ID" value="KAI3824374.1"/>
    <property type="molecule type" value="Genomic_DNA"/>
</dbReference>
<gene>
    <name evidence="1" type="ORF">L1987_05832</name>
</gene>
<protein>
    <submittedName>
        <fullName evidence="1">Uncharacterized protein</fullName>
    </submittedName>
</protein>
<sequence length="74" mass="8521">MATSQPFCHSFVKVVYKKRWPKIREEVGSQLCVAGLIFAALSDSYSASTFPLHFKYFIIQTRVTSVLRHICAYF</sequence>
<reference evidence="2" key="1">
    <citation type="journal article" date="2022" name="Mol. Ecol. Resour.">
        <title>The genomes of chicory, endive, great burdock and yacon provide insights into Asteraceae palaeo-polyploidization history and plant inulin production.</title>
        <authorList>
            <person name="Fan W."/>
            <person name="Wang S."/>
            <person name="Wang H."/>
            <person name="Wang A."/>
            <person name="Jiang F."/>
            <person name="Liu H."/>
            <person name="Zhao H."/>
            <person name="Xu D."/>
            <person name="Zhang Y."/>
        </authorList>
    </citation>
    <scope>NUCLEOTIDE SEQUENCE [LARGE SCALE GENOMIC DNA]</scope>
    <source>
        <strain evidence="2">cv. Yunnan</strain>
    </source>
</reference>
<reference evidence="1 2" key="2">
    <citation type="journal article" date="2022" name="Mol. Ecol. Resour.">
        <title>The genomes of chicory, endive, great burdock and yacon provide insights into Asteraceae paleo-polyploidization history and plant inulin production.</title>
        <authorList>
            <person name="Fan W."/>
            <person name="Wang S."/>
            <person name="Wang H."/>
            <person name="Wang A."/>
            <person name="Jiang F."/>
            <person name="Liu H."/>
            <person name="Zhao H."/>
            <person name="Xu D."/>
            <person name="Zhang Y."/>
        </authorList>
    </citation>
    <scope>NUCLEOTIDE SEQUENCE [LARGE SCALE GENOMIC DNA]</scope>
    <source>
        <strain evidence="2">cv. Yunnan</strain>
        <tissue evidence="1">Leaves</tissue>
    </source>
</reference>
<organism evidence="1 2">
    <name type="scientific">Smallanthus sonchifolius</name>
    <dbReference type="NCBI Taxonomy" id="185202"/>
    <lineage>
        <taxon>Eukaryota</taxon>
        <taxon>Viridiplantae</taxon>
        <taxon>Streptophyta</taxon>
        <taxon>Embryophyta</taxon>
        <taxon>Tracheophyta</taxon>
        <taxon>Spermatophyta</taxon>
        <taxon>Magnoliopsida</taxon>
        <taxon>eudicotyledons</taxon>
        <taxon>Gunneridae</taxon>
        <taxon>Pentapetalae</taxon>
        <taxon>asterids</taxon>
        <taxon>campanulids</taxon>
        <taxon>Asterales</taxon>
        <taxon>Asteraceae</taxon>
        <taxon>Asteroideae</taxon>
        <taxon>Heliantheae alliance</taxon>
        <taxon>Millerieae</taxon>
        <taxon>Smallanthus</taxon>
    </lineage>
</organism>
<dbReference type="Proteomes" id="UP001056120">
    <property type="component" value="Linkage Group LG02"/>
</dbReference>
<keyword evidence="2" id="KW-1185">Reference proteome</keyword>
<accession>A0ACB9JWU9</accession>
<evidence type="ECO:0000313" key="1">
    <source>
        <dbReference type="EMBL" id="KAI3824374.1"/>
    </source>
</evidence>
<proteinExistence type="predicted"/>
<evidence type="ECO:0000313" key="2">
    <source>
        <dbReference type="Proteomes" id="UP001056120"/>
    </source>
</evidence>
<name>A0ACB9JWU9_9ASTR</name>
<comment type="caution">
    <text evidence="1">The sequence shown here is derived from an EMBL/GenBank/DDBJ whole genome shotgun (WGS) entry which is preliminary data.</text>
</comment>